<feature type="chain" id="PRO_5002042971" description="Secreted protein" evidence="1">
    <location>
        <begin position="22"/>
        <end position="75"/>
    </location>
</feature>
<feature type="signal peptide" evidence="1">
    <location>
        <begin position="1"/>
        <end position="21"/>
    </location>
</feature>
<name>A0A0A9BSV8_ARUDO</name>
<protein>
    <recommendedName>
        <fullName evidence="3">Secreted protein</fullName>
    </recommendedName>
</protein>
<dbReference type="AlphaFoldDB" id="A0A0A9BSV8"/>
<accession>A0A0A9BSV8</accession>
<reference evidence="2" key="1">
    <citation type="submission" date="2014-09" db="EMBL/GenBank/DDBJ databases">
        <authorList>
            <person name="Magalhaes I.L.F."/>
            <person name="Oliveira U."/>
            <person name="Santos F.R."/>
            <person name="Vidigal T.H.D.A."/>
            <person name="Brescovit A.D."/>
            <person name="Santos A.J."/>
        </authorList>
    </citation>
    <scope>NUCLEOTIDE SEQUENCE</scope>
    <source>
        <tissue evidence="2">Shoot tissue taken approximately 20 cm above the soil surface</tissue>
    </source>
</reference>
<organism evidence="2">
    <name type="scientific">Arundo donax</name>
    <name type="common">Giant reed</name>
    <name type="synonym">Donax arundinaceus</name>
    <dbReference type="NCBI Taxonomy" id="35708"/>
    <lineage>
        <taxon>Eukaryota</taxon>
        <taxon>Viridiplantae</taxon>
        <taxon>Streptophyta</taxon>
        <taxon>Embryophyta</taxon>
        <taxon>Tracheophyta</taxon>
        <taxon>Spermatophyta</taxon>
        <taxon>Magnoliopsida</taxon>
        <taxon>Liliopsida</taxon>
        <taxon>Poales</taxon>
        <taxon>Poaceae</taxon>
        <taxon>PACMAD clade</taxon>
        <taxon>Arundinoideae</taxon>
        <taxon>Arundineae</taxon>
        <taxon>Arundo</taxon>
    </lineage>
</organism>
<proteinExistence type="predicted"/>
<evidence type="ECO:0008006" key="3">
    <source>
        <dbReference type="Google" id="ProtNLM"/>
    </source>
</evidence>
<evidence type="ECO:0000313" key="2">
    <source>
        <dbReference type="EMBL" id="JAD64255.1"/>
    </source>
</evidence>
<evidence type="ECO:0000256" key="1">
    <source>
        <dbReference type="SAM" id="SignalP"/>
    </source>
</evidence>
<sequence length="75" mass="8281">MFGAIFFTCFLAKLNTARASASEPSLSVLPRDLIQGLRQSAISRAQRRDIFINSSGEQRASIRPRSFPSFAASFL</sequence>
<dbReference type="EMBL" id="GBRH01233640">
    <property type="protein sequence ID" value="JAD64255.1"/>
    <property type="molecule type" value="Transcribed_RNA"/>
</dbReference>
<keyword evidence="1" id="KW-0732">Signal</keyword>
<reference evidence="2" key="2">
    <citation type="journal article" date="2015" name="Data Brief">
        <title>Shoot transcriptome of the giant reed, Arundo donax.</title>
        <authorList>
            <person name="Barrero R.A."/>
            <person name="Guerrero F.D."/>
            <person name="Moolhuijzen P."/>
            <person name="Goolsby J.A."/>
            <person name="Tidwell J."/>
            <person name="Bellgard S.E."/>
            <person name="Bellgard M.I."/>
        </authorList>
    </citation>
    <scope>NUCLEOTIDE SEQUENCE</scope>
    <source>
        <tissue evidence="2">Shoot tissue taken approximately 20 cm above the soil surface</tissue>
    </source>
</reference>